<evidence type="ECO:0000313" key="2">
    <source>
        <dbReference type="WBParaSite" id="TMUE_1000002721.1"/>
    </source>
</evidence>
<sequence>MLYHPVLADADPKANVHAKLFQLCLSAVGTCSANDSLFKLHLTKLVNATTSLARRSENPANALAVLCHVISTVCDHEIFAQDIANLVFPLLKVLKEMHHFAVLPNVKDALLDLYLSMPARLSTVRPYLNLFMEPVAVALDHNPTSQVQAI</sequence>
<dbReference type="Proteomes" id="UP000046395">
    <property type="component" value="Unassembled WGS sequence"/>
</dbReference>
<keyword evidence="1" id="KW-1185">Reference proteome</keyword>
<name>A0A5S6Q614_TRIMR</name>
<reference evidence="2" key="1">
    <citation type="submission" date="2019-12" db="UniProtKB">
        <authorList>
            <consortium name="WormBaseParasite"/>
        </authorList>
    </citation>
    <scope>IDENTIFICATION</scope>
</reference>
<evidence type="ECO:0000313" key="1">
    <source>
        <dbReference type="Proteomes" id="UP000046395"/>
    </source>
</evidence>
<dbReference type="AlphaFoldDB" id="A0A5S6Q614"/>
<accession>A0A5S6Q614</accession>
<proteinExistence type="predicted"/>
<organism evidence="1 2">
    <name type="scientific">Trichuris muris</name>
    <name type="common">Mouse whipworm</name>
    <dbReference type="NCBI Taxonomy" id="70415"/>
    <lineage>
        <taxon>Eukaryota</taxon>
        <taxon>Metazoa</taxon>
        <taxon>Ecdysozoa</taxon>
        <taxon>Nematoda</taxon>
        <taxon>Enoplea</taxon>
        <taxon>Dorylaimia</taxon>
        <taxon>Trichinellida</taxon>
        <taxon>Trichuridae</taxon>
        <taxon>Trichuris</taxon>
    </lineage>
</organism>
<dbReference type="WBParaSite" id="TMUE_1000002721.1">
    <property type="protein sequence ID" value="TMUE_1000002721.1"/>
    <property type="gene ID" value="WBGene00298447"/>
</dbReference>
<dbReference type="Pfam" id="PF20175">
    <property type="entry name" value="Tra1_central"/>
    <property type="match status" value="1"/>
</dbReference>
<protein>
    <submittedName>
        <fullName evidence="2">Uncharacterized protein</fullName>
    </submittedName>
</protein>
<dbReference type="STRING" id="70415.A0A5S6Q614"/>
<dbReference type="InterPro" id="IPR046807">
    <property type="entry name" value="Tra1_central"/>
</dbReference>